<dbReference type="Proteomes" id="UP000821598">
    <property type="component" value="Unassembled WGS sequence"/>
</dbReference>
<dbReference type="Pfam" id="PF13407">
    <property type="entry name" value="Peripla_BP_4"/>
    <property type="match status" value="1"/>
</dbReference>
<dbReference type="GO" id="GO:0030246">
    <property type="term" value="F:carbohydrate binding"/>
    <property type="evidence" value="ECO:0007669"/>
    <property type="project" value="UniProtKB-ARBA"/>
</dbReference>
<dbReference type="EMBL" id="JACHDE010000033">
    <property type="protein sequence ID" value="MBB5405422.1"/>
    <property type="molecule type" value="Genomic_DNA"/>
</dbReference>
<dbReference type="PANTHER" id="PTHR46847">
    <property type="entry name" value="D-ALLOSE-BINDING PERIPLASMIC PROTEIN-RELATED"/>
    <property type="match status" value="1"/>
</dbReference>
<dbReference type="PANTHER" id="PTHR46847:SF1">
    <property type="entry name" value="D-ALLOSE-BINDING PERIPLASMIC PROTEIN-RELATED"/>
    <property type="match status" value="1"/>
</dbReference>
<protein>
    <submittedName>
        <fullName evidence="6">D-xylose transport system substrate-binding protein</fullName>
    </submittedName>
    <submittedName>
        <fullName evidence="7">Sugar ABC transporter substrate-binding protein</fullName>
    </submittedName>
</protein>
<reference evidence="7 9" key="1">
    <citation type="submission" date="2019-08" db="EMBL/GenBank/DDBJ databases">
        <title>Paraburkholderia simonii sp. nov. and P. youngii sp. nov. Brazilian and Mexican Mimosa-associated rhizobia.</title>
        <authorList>
            <person name="Mavima L."/>
            <person name="Beukes C.W."/>
            <person name="Palmer M."/>
            <person name="De Meyer S.E."/>
            <person name="James E.K."/>
            <person name="Maluk M."/>
            <person name="Avontuur J.R."/>
            <person name="Chan W.Y."/>
            <person name="Venter S.N."/>
            <person name="Steenkamp E.T."/>
        </authorList>
    </citation>
    <scope>NUCLEOTIDE SEQUENCE [LARGE SCALE GENOMIC DNA]</scope>
    <source>
        <strain evidence="7 9">JPY454</strain>
    </source>
</reference>
<dbReference type="SUPFAM" id="SSF53822">
    <property type="entry name" value="Periplasmic binding protein-like I"/>
    <property type="match status" value="1"/>
</dbReference>
<dbReference type="InterPro" id="IPR028082">
    <property type="entry name" value="Peripla_BP_I"/>
</dbReference>
<evidence type="ECO:0000313" key="7">
    <source>
        <dbReference type="EMBL" id="NVI08703.1"/>
    </source>
</evidence>
<organism evidence="6 8">
    <name type="scientific">Paraburkholderia youngii</name>
    <dbReference type="NCBI Taxonomy" id="2782701"/>
    <lineage>
        <taxon>Bacteria</taxon>
        <taxon>Pseudomonadati</taxon>
        <taxon>Pseudomonadota</taxon>
        <taxon>Betaproteobacteria</taxon>
        <taxon>Burkholderiales</taxon>
        <taxon>Burkholderiaceae</taxon>
        <taxon>Paraburkholderia</taxon>
    </lineage>
</organism>
<sequence>MRHTTPLLKFLSAAMLMAATLSSSLAHADAKNPVIAVAMKTQVQRRWAFDIAAMQREAAALGAKLIVQWANDNPVLQASQVENLLSQQPDALILVPVDSQAAGRIVNSAHQAGVPVVGYDIGVTTAKLDYFVMRNNALVGELQAKGALEKSPHGTFALMKGDPGNDVAQTISKQYDKVLVQDKDVKVVFDQFVRGWDPKLALSNAENVLSAQNDKIDGFVTSNDGMALGVAQALKARNLAGKVYLSGLDADPSSLQLIAQGVQTMSVWTDLNDHGTSAVKAAVALARKEKPAISTTDVNLGAGAVPTHLVNVYAVTQANLCKFITTGAPKGWVTADEVYGAGKSQCK</sequence>
<proteinExistence type="inferred from homology"/>
<evidence type="ECO:0000313" key="8">
    <source>
        <dbReference type="Proteomes" id="UP000592820"/>
    </source>
</evidence>
<feature type="chain" id="PRO_5031060852" evidence="4">
    <location>
        <begin position="29"/>
        <end position="347"/>
    </location>
</feature>
<keyword evidence="9" id="KW-1185">Reference proteome</keyword>
<feature type="domain" description="Periplasmic binding protein" evidence="5">
    <location>
        <begin position="35"/>
        <end position="290"/>
    </location>
</feature>
<evidence type="ECO:0000256" key="2">
    <source>
        <dbReference type="ARBA" id="ARBA00007639"/>
    </source>
</evidence>
<gene>
    <name evidence="7" type="ORF">FSB64_34235</name>
    <name evidence="6" type="ORF">HDG41_007518</name>
</gene>
<keyword evidence="3 4" id="KW-0732">Signal</keyword>
<dbReference type="Gene3D" id="3.40.50.2300">
    <property type="match status" value="2"/>
</dbReference>
<evidence type="ECO:0000256" key="1">
    <source>
        <dbReference type="ARBA" id="ARBA00004196"/>
    </source>
</evidence>
<dbReference type="Proteomes" id="UP000592820">
    <property type="component" value="Unassembled WGS sequence"/>
</dbReference>
<comment type="caution">
    <text evidence="6">The sequence shown here is derived from an EMBL/GenBank/DDBJ whole genome shotgun (WGS) entry which is preliminary data.</text>
</comment>
<evidence type="ECO:0000256" key="3">
    <source>
        <dbReference type="ARBA" id="ARBA00022729"/>
    </source>
</evidence>
<reference evidence="6 8" key="2">
    <citation type="submission" date="2020-08" db="EMBL/GenBank/DDBJ databases">
        <title>Genomic Encyclopedia of Type Strains, Phase IV (KMG-V): Genome sequencing to study the core and pangenomes of soil and plant-associated prokaryotes.</title>
        <authorList>
            <person name="Whitman W."/>
        </authorList>
    </citation>
    <scope>NUCLEOTIDE SEQUENCE [LARGE SCALE GENOMIC DNA]</scope>
    <source>
        <strain evidence="6 8">JPY162</strain>
    </source>
</reference>
<evidence type="ECO:0000256" key="4">
    <source>
        <dbReference type="SAM" id="SignalP"/>
    </source>
</evidence>
<evidence type="ECO:0000259" key="5">
    <source>
        <dbReference type="Pfam" id="PF13407"/>
    </source>
</evidence>
<dbReference type="InterPro" id="IPR025997">
    <property type="entry name" value="SBP_2_dom"/>
</dbReference>
<evidence type="ECO:0000313" key="9">
    <source>
        <dbReference type="Proteomes" id="UP000821598"/>
    </source>
</evidence>
<feature type="signal peptide" evidence="4">
    <location>
        <begin position="1"/>
        <end position="28"/>
    </location>
</feature>
<dbReference type="AlphaFoldDB" id="A0A7W8P9B3"/>
<dbReference type="CDD" id="cd19992">
    <property type="entry name" value="PBP1_ABC_xylose_binding-like"/>
    <property type="match status" value="1"/>
</dbReference>
<accession>A0A7W8P9B3</accession>
<comment type="subcellular location">
    <subcellularLocation>
        <location evidence="1">Cell envelope</location>
    </subcellularLocation>
</comment>
<dbReference type="EMBL" id="VOMC01000053">
    <property type="protein sequence ID" value="NVI08703.1"/>
    <property type="molecule type" value="Genomic_DNA"/>
</dbReference>
<dbReference type="RefSeq" id="WP_176122180.1">
    <property type="nucleotide sequence ID" value="NZ_JACHDE010000033.1"/>
</dbReference>
<dbReference type="GO" id="GO:0030313">
    <property type="term" value="C:cell envelope"/>
    <property type="evidence" value="ECO:0007669"/>
    <property type="project" value="UniProtKB-SubCell"/>
</dbReference>
<comment type="similarity">
    <text evidence="2">Belongs to the bacterial solute-binding protein 2 family.</text>
</comment>
<name>A0A7W8P9B3_9BURK</name>
<evidence type="ECO:0000313" key="6">
    <source>
        <dbReference type="EMBL" id="MBB5405422.1"/>
    </source>
</evidence>